<dbReference type="RefSeq" id="WP_217807811.1">
    <property type="nucleotide sequence ID" value="NZ_FWFR01000001.1"/>
</dbReference>
<dbReference type="InterPro" id="IPR036291">
    <property type="entry name" value="NAD(P)-bd_dom_sf"/>
</dbReference>
<dbReference type="Gene3D" id="3.40.50.720">
    <property type="entry name" value="NAD(P)-binding Rossmann-like Domain"/>
    <property type="match status" value="1"/>
</dbReference>
<dbReference type="InterPro" id="IPR050259">
    <property type="entry name" value="SDR"/>
</dbReference>
<dbReference type="PANTHER" id="PTHR42879">
    <property type="entry name" value="3-OXOACYL-(ACYL-CARRIER-PROTEIN) REDUCTASE"/>
    <property type="match status" value="1"/>
</dbReference>
<comment type="similarity">
    <text evidence="1">Belongs to the short-chain dehydrogenases/reductases (SDR) family.</text>
</comment>
<dbReference type="InParanoid" id="A0A1Y5S2D2"/>
<keyword evidence="2" id="KW-0560">Oxidoreductase</keyword>
<evidence type="ECO:0000313" key="3">
    <source>
        <dbReference type="Proteomes" id="UP000193200"/>
    </source>
</evidence>
<dbReference type="InterPro" id="IPR002347">
    <property type="entry name" value="SDR_fam"/>
</dbReference>
<proteinExistence type="inferred from homology"/>
<reference evidence="2 3" key="1">
    <citation type="submission" date="2017-03" db="EMBL/GenBank/DDBJ databases">
        <authorList>
            <person name="Afonso C.L."/>
            <person name="Miller P.J."/>
            <person name="Scott M.A."/>
            <person name="Spackman E."/>
            <person name="Goraichik I."/>
            <person name="Dimitrov K.M."/>
            <person name="Suarez D.L."/>
            <person name="Swayne D.E."/>
        </authorList>
    </citation>
    <scope>NUCLEOTIDE SEQUENCE [LARGE SCALE GENOMIC DNA]</scope>
    <source>
        <strain evidence="2 3">CECT 7691</strain>
    </source>
</reference>
<dbReference type="PRINTS" id="PR00081">
    <property type="entry name" value="GDHRDH"/>
</dbReference>
<dbReference type="SUPFAM" id="SSF51735">
    <property type="entry name" value="NAD(P)-binding Rossmann-fold domains"/>
    <property type="match status" value="1"/>
</dbReference>
<name>A0A1Y5S2D2_9PROT</name>
<sequence length="262" mass="26877">MSERALSNKIAVVTGAGKGIGRAIAERLAADGADCFLLARSDAALAEVAGAIEGKGRAAGWAAIDLATLAGCEAAAKAALDRFGRIDILVNCAGATRAGAFPEQPDADWMAGFDLKFHGAVRLTRLFWPALKEARGTVVNIGGGAAYTPGPGFMVGGAVNAALAHFSKALATQGIKDDVNVNIVHPGMTVTDRMQKMIEQRAAASGTTVEEERARTLASSGMRRLGQADDVANVVAFLCDPAARHIQGVQIAVDGGATTGLH</sequence>
<dbReference type="EC" id="1.1.1.100" evidence="2"/>
<evidence type="ECO:0000313" key="2">
    <source>
        <dbReference type="EMBL" id="SLN30725.1"/>
    </source>
</evidence>
<dbReference type="EMBL" id="FWFR01000001">
    <property type="protein sequence ID" value="SLN30725.1"/>
    <property type="molecule type" value="Genomic_DNA"/>
</dbReference>
<dbReference type="AlphaFoldDB" id="A0A1Y5S2D2"/>
<organism evidence="2 3">
    <name type="scientific">Oceanibacterium hippocampi</name>
    <dbReference type="NCBI Taxonomy" id="745714"/>
    <lineage>
        <taxon>Bacteria</taxon>
        <taxon>Pseudomonadati</taxon>
        <taxon>Pseudomonadota</taxon>
        <taxon>Alphaproteobacteria</taxon>
        <taxon>Sneathiellales</taxon>
        <taxon>Sneathiellaceae</taxon>
        <taxon>Oceanibacterium</taxon>
    </lineage>
</organism>
<accession>A0A1Y5S2D2</accession>
<dbReference type="PANTHER" id="PTHR42879:SF6">
    <property type="entry name" value="NADPH-DEPENDENT REDUCTASE BACG"/>
    <property type="match status" value="1"/>
</dbReference>
<dbReference type="FunFam" id="3.40.50.720:FF:000084">
    <property type="entry name" value="Short-chain dehydrogenase reductase"/>
    <property type="match status" value="1"/>
</dbReference>
<evidence type="ECO:0000256" key="1">
    <source>
        <dbReference type="ARBA" id="ARBA00006484"/>
    </source>
</evidence>
<gene>
    <name evidence="2" type="primary">fabG_4</name>
    <name evidence="2" type="ORF">OCH7691_01081</name>
</gene>
<keyword evidence="3" id="KW-1185">Reference proteome</keyword>
<dbReference type="Pfam" id="PF00106">
    <property type="entry name" value="adh_short"/>
    <property type="match status" value="1"/>
</dbReference>
<dbReference type="Proteomes" id="UP000193200">
    <property type="component" value="Unassembled WGS sequence"/>
</dbReference>
<protein>
    <submittedName>
        <fullName evidence="2">3-oxoacyl-[acyl-carrier-protein] reductase FabG</fullName>
        <ecNumber evidence="2">1.1.1.100</ecNumber>
    </submittedName>
</protein>
<dbReference type="GO" id="GO:0004316">
    <property type="term" value="F:3-oxoacyl-[acyl-carrier-protein] reductase (NADPH) activity"/>
    <property type="evidence" value="ECO:0007669"/>
    <property type="project" value="UniProtKB-EC"/>
</dbReference>